<proteinExistence type="predicted"/>
<evidence type="ECO:0000313" key="1">
    <source>
        <dbReference type="EMBL" id="KAI8027105.1"/>
    </source>
</evidence>
<dbReference type="EMBL" id="CM045760">
    <property type="protein sequence ID" value="KAI8027105.1"/>
    <property type="molecule type" value="Genomic_DNA"/>
</dbReference>
<gene>
    <name evidence="1" type="ORF">LOK49_LG02G02383</name>
</gene>
<dbReference type="Proteomes" id="UP001060215">
    <property type="component" value="Chromosome 3"/>
</dbReference>
<evidence type="ECO:0000313" key="2">
    <source>
        <dbReference type="Proteomes" id="UP001060215"/>
    </source>
</evidence>
<name>A0ACC0IQ97_9ERIC</name>
<organism evidence="1 2">
    <name type="scientific">Camellia lanceoleosa</name>
    <dbReference type="NCBI Taxonomy" id="1840588"/>
    <lineage>
        <taxon>Eukaryota</taxon>
        <taxon>Viridiplantae</taxon>
        <taxon>Streptophyta</taxon>
        <taxon>Embryophyta</taxon>
        <taxon>Tracheophyta</taxon>
        <taxon>Spermatophyta</taxon>
        <taxon>Magnoliopsida</taxon>
        <taxon>eudicotyledons</taxon>
        <taxon>Gunneridae</taxon>
        <taxon>Pentapetalae</taxon>
        <taxon>asterids</taxon>
        <taxon>Ericales</taxon>
        <taxon>Theaceae</taxon>
        <taxon>Camellia</taxon>
    </lineage>
</organism>
<protein>
    <submittedName>
        <fullName evidence="1">Uncharacterized protein</fullName>
    </submittedName>
</protein>
<accession>A0ACC0IQ97</accession>
<reference evidence="1 2" key="1">
    <citation type="journal article" date="2022" name="Plant J.">
        <title>Chromosome-level genome of Camellia lanceoleosa provides a valuable resource for understanding genome evolution and self-incompatibility.</title>
        <authorList>
            <person name="Gong W."/>
            <person name="Xiao S."/>
            <person name="Wang L."/>
            <person name="Liao Z."/>
            <person name="Chang Y."/>
            <person name="Mo W."/>
            <person name="Hu G."/>
            <person name="Li W."/>
            <person name="Zhao G."/>
            <person name="Zhu H."/>
            <person name="Hu X."/>
            <person name="Ji K."/>
            <person name="Xiang X."/>
            <person name="Song Q."/>
            <person name="Yuan D."/>
            <person name="Jin S."/>
            <person name="Zhang L."/>
        </authorList>
    </citation>
    <scope>NUCLEOTIDE SEQUENCE [LARGE SCALE GENOMIC DNA]</scope>
    <source>
        <strain evidence="1">SQ_2022a</strain>
    </source>
</reference>
<sequence length="363" mass="41093">MDVESRKRKMENEEEDDDEEKMQKFFALIRSTRDARKRVMSGADKLQEEEKKKGKPAEAWNPSFQPEDFMEGGGDQSKGPPPPPPPPQASLALALAVAGPSKREDEAKEQEQDHKRGDNDGLDLKLSLYFDEYGIIRDIVHSHILQTIALLAMEPPISLDGEDIRNEKVKVLRSLRKLELSDVILGQYEASSGDKVDAYLDSLIPTFFAAALFIDKNLFTHISFITYVPGNLYCDYMGHKIDLATNELILRDVPDEAILVRVNNKVPGLSLHLDASELNLLYKDKYNAKIPDSYEHLLLDVIDGDNHLFMRSDKLEAAWKILSPVLQEIDNKNMAPKLYELGGRGLVGAFYLWTKHGLQWVDD</sequence>
<comment type="caution">
    <text evidence="1">The sequence shown here is derived from an EMBL/GenBank/DDBJ whole genome shotgun (WGS) entry which is preliminary data.</text>
</comment>
<keyword evidence="2" id="KW-1185">Reference proteome</keyword>